<dbReference type="InParanoid" id="A0A1V8TB94"/>
<feature type="compositionally biased region" description="Low complexity" evidence="1">
    <location>
        <begin position="666"/>
        <end position="683"/>
    </location>
</feature>
<reference evidence="3" key="1">
    <citation type="submission" date="2017-03" db="EMBL/GenBank/DDBJ databases">
        <title>Genomes of endolithic fungi from Antarctica.</title>
        <authorList>
            <person name="Coleine C."/>
            <person name="Masonjones S."/>
            <person name="Stajich J.E."/>
        </authorList>
    </citation>
    <scope>NUCLEOTIDE SEQUENCE [LARGE SCALE GENOMIC DNA]</scope>
    <source>
        <strain evidence="3">CCFEE 5527</strain>
    </source>
</reference>
<dbReference type="EMBL" id="NAJO01000012">
    <property type="protein sequence ID" value="OQO08521.1"/>
    <property type="molecule type" value="Genomic_DNA"/>
</dbReference>
<feature type="compositionally biased region" description="Polar residues" evidence="1">
    <location>
        <begin position="651"/>
        <end position="662"/>
    </location>
</feature>
<gene>
    <name evidence="2" type="ORF">B0A48_06391</name>
</gene>
<dbReference type="STRING" id="1507870.A0A1V8TB94"/>
<feature type="compositionally biased region" description="Polar residues" evidence="1">
    <location>
        <begin position="588"/>
        <end position="603"/>
    </location>
</feature>
<evidence type="ECO:0000313" key="2">
    <source>
        <dbReference type="EMBL" id="OQO08521.1"/>
    </source>
</evidence>
<accession>A0A1V8TB94</accession>
<dbReference type="Proteomes" id="UP000192596">
    <property type="component" value="Unassembled WGS sequence"/>
</dbReference>
<evidence type="ECO:0000256" key="1">
    <source>
        <dbReference type="SAM" id="MobiDB-lite"/>
    </source>
</evidence>
<feature type="compositionally biased region" description="Polar residues" evidence="1">
    <location>
        <begin position="615"/>
        <end position="630"/>
    </location>
</feature>
<evidence type="ECO:0000313" key="3">
    <source>
        <dbReference type="Proteomes" id="UP000192596"/>
    </source>
</evidence>
<feature type="compositionally biased region" description="Low complexity" evidence="1">
    <location>
        <begin position="826"/>
        <end position="848"/>
    </location>
</feature>
<dbReference type="OrthoDB" id="3944128at2759"/>
<feature type="compositionally biased region" description="Gly residues" evidence="1">
    <location>
        <begin position="770"/>
        <end position="795"/>
    </location>
</feature>
<feature type="compositionally biased region" description="Low complexity" evidence="1">
    <location>
        <begin position="635"/>
        <end position="646"/>
    </location>
</feature>
<feature type="compositionally biased region" description="Low complexity" evidence="1">
    <location>
        <begin position="751"/>
        <end position="769"/>
    </location>
</feature>
<sequence length="1304" mass="128023">MSASGLSSSSASTTALWSNSTNTLASTLASSSHSLSPSLSNNAITTIPQVAALTTTSSILLSTSGTPIVSRNASAILTTSAPYFLANTTSNETISGPITSPVYTQAANGSGLDYAMKCDAEWSDYNEYISSGAPAHNITTTLWSTFSNFSASVSWLCNNTDLPHVIGSLTLTAVESMSDVYTNTVRDLPSASPSCSVRPDDCVALTNLVDKDYSSALTSIDKGLTSLVFSSTTALLVGNSWSGFNTTTFPVGLSAPPVLTFRGTALTPDASSDYTIYYTGPWGPTNAFLKPNLTGSVYGSGPPIAQTSINCTTTRPTGTAASQRGQCTIGGGRVELLYFPVTEKKNATREMCSPYYNSNKLGTACPFGATRAATSGEPTIGRHGVNNYCYYTSWYSTSIGSTGSYIVSDGSTYYKDQAYISLESATAEDSCGPVGGSYTGRVIGLPSSDVYSVCGWTGEATLLGYDFADLQSTVPPAAYNCQPVCGMYGVNRHGLGAEQHPDSDGYVWDIVNGQFFGDDYAYKAPCGLIVDEWYKPILAVPPQLRQLDPAWANCALDLGGLYDPPKPLTAATTVAGPASGPTPEPASPGSSKTTEQPPETNKPSPAPVPTPTADPGTQPTKGETSADQSGGSPGSTAAQTSQASSAVIAVPNSTLKTPTTVAPSDGAPVSNNPGNSNSGSGSADPGGLGGVIASLVQNTAATTPKSSAGSGDAIASAIASIIGASPPASGVATTAVDHGSSDPGAGGAGAGTPDSSESGSGSSGSRATGSGSGSGSSGLGNSGSGSSGSGSGGSASGSTGSTNTGTGADTGSADSGNTGADGSGTSSGESDNASGNSASSAGSNGIGSDPDNASPGSPAQGAVVTVGSQIMTIITAGSSGAVVIGSQTIQPGGAFTASNGAVISAQGSGVAVAGSQVAFTPLPTPGAVVGTTVNVRGQTLTASQDPAGKLVIGTATLSPGQVTTLSGGAVVSAGPSGLVIDGTSTVPLQALTQVTPAPQVGAVITAGRQTVTAVQLGGGSFVVAGTTITSGAALTLSNGQIVSAGPSGLIVDGTSLVRLSQITNTQQFGAVITAGSQTVTAVELGGGSFALDGTTMTSGQTITFGDGEVLSVGSAGLIVDGTSTVALQTLPPLAKSPSTLFGAVLTINGQTITASQISSGTYVIGTQTITAGQTYTLSNGEVISAGPSELVLDGTSTLQLSTINSAASTSLVTIGAQVFSAVQIGSVEVIGSVTLTVGGAAATVNGVEVSLASTGLVVGGIETGTSAASRSAPTGTGAPSSGMIWRPGYGAALIAAVLVVCSSL</sequence>
<feature type="region of interest" description="Disordered" evidence="1">
    <location>
        <begin position="569"/>
        <end position="690"/>
    </location>
</feature>
<proteinExistence type="predicted"/>
<keyword evidence="3" id="KW-1185">Reference proteome</keyword>
<organism evidence="2 3">
    <name type="scientific">Cryoendolithus antarcticus</name>
    <dbReference type="NCBI Taxonomy" id="1507870"/>
    <lineage>
        <taxon>Eukaryota</taxon>
        <taxon>Fungi</taxon>
        <taxon>Dikarya</taxon>
        <taxon>Ascomycota</taxon>
        <taxon>Pezizomycotina</taxon>
        <taxon>Dothideomycetes</taxon>
        <taxon>Dothideomycetidae</taxon>
        <taxon>Cladosporiales</taxon>
        <taxon>Cladosporiaceae</taxon>
        <taxon>Cryoendolithus</taxon>
    </lineage>
</organism>
<comment type="caution">
    <text evidence="2">The sequence shown here is derived from an EMBL/GenBank/DDBJ whole genome shotgun (WGS) entry which is preliminary data.</text>
</comment>
<feature type="compositionally biased region" description="Low complexity" evidence="1">
    <location>
        <begin position="796"/>
        <end position="816"/>
    </location>
</feature>
<feature type="region of interest" description="Disordered" evidence="1">
    <location>
        <begin position="725"/>
        <end position="860"/>
    </location>
</feature>
<name>A0A1V8TB94_9PEZI</name>
<protein>
    <submittedName>
        <fullName evidence="2">Uncharacterized protein</fullName>
    </submittedName>
</protein>